<organism evidence="2 3">
    <name type="scientific">Secundilactobacillus pentosiphilus</name>
    <dbReference type="NCBI Taxonomy" id="1714682"/>
    <lineage>
        <taxon>Bacteria</taxon>
        <taxon>Bacillati</taxon>
        <taxon>Bacillota</taxon>
        <taxon>Bacilli</taxon>
        <taxon>Lactobacillales</taxon>
        <taxon>Lactobacillaceae</taxon>
        <taxon>Secundilactobacillus</taxon>
    </lineage>
</organism>
<proteinExistence type="predicted"/>
<dbReference type="EMBL" id="BCMI01000001">
    <property type="protein sequence ID" value="GAX04872.1"/>
    <property type="molecule type" value="Genomic_DNA"/>
</dbReference>
<evidence type="ECO:0000313" key="2">
    <source>
        <dbReference type="EMBL" id="GAX04872.1"/>
    </source>
</evidence>
<dbReference type="AlphaFoldDB" id="A0A1Z5ITF5"/>
<feature type="chain" id="PRO_5012125271" description="Extracellular protein" evidence="1">
    <location>
        <begin position="31"/>
        <end position="133"/>
    </location>
</feature>
<comment type="caution">
    <text evidence="2">The sequence shown here is derived from an EMBL/GenBank/DDBJ whole genome shotgun (WGS) entry which is preliminary data.</text>
</comment>
<keyword evidence="1" id="KW-0732">Signal</keyword>
<gene>
    <name evidence="2" type="ORF">IWT25_00166</name>
</gene>
<reference evidence="2 3" key="1">
    <citation type="submission" date="2015-11" db="EMBL/GenBank/DDBJ databases">
        <title>Draft genome sequences of new species of the genus Lactobacillus isolated from orchardgrass silage.</title>
        <authorList>
            <person name="Tohno M."/>
            <person name="Tanizawa Y."/>
            <person name="Arita M."/>
        </authorList>
    </citation>
    <scope>NUCLEOTIDE SEQUENCE [LARGE SCALE GENOMIC DNA]</scope>
    <source>
        <strain evidence="2 3">IWT25</strain>
    </source>
</reference>
<evidence type="ECO:0000256" key="1">
    <source>
        <dbReference type="SAM" id="SignalP"/>
    </source>
</evidence>
<name>A0A1Z5ITF5_9LACO</name>
<dbReference type="RefSeq" id="WP_089120298.1">
    <property type="nucleotide sequence ID" value="NZ_BCMI01000001.1"/>
</dbReference>
<feature type="signal peptide" evidence="1">
    <location>
        <begin position="1"/>
        <end position="30"/>
    </location>
</feature>
<dbReference type="Proteomes" id="UP000198414">
    <property type="component" value="Unassembled WGS sequence"/>
</dbReference>
<accession>A0A1Z5ITF5</accession>
<protein>
    <recommendedName>
        <fullName evidence="4">Extracellular protein</fullName>
    </recommendedName>
</protein>
<evidence type="ECO:0000313" key="3">
    <source>
        <dbReference type="Proteomes" id="UP000198414"/>
    </source>
</evidence>
<sequence length="133" mass="15417" precursor="true">MRLRKLLLSIMSIFLVALASSSIASTSAQAKSFQLYEATPNLVGTWHRLYSDDSFHKTIKISHHSIRLRNKTYKMYVTAHGKDHYTLHIKHEQSISVHVGYDFDSNYDEMRILKMYVGVGNSQPTDLYYKMVK</sequence>
<evidence type="ECO:0008006" key="4">
    <source>
        <dbReference type="Google" id="ProtNLM"/>
    </source>
</evidence>